<reference evidence="3" key="1">
    <citation type="journal article" date="2019" name="Int. J. Syst. Evol. Microbiol.">
        <title>The Global Catalogue of Microorganisms (GCM) 10K type strain sequencing project: providing services to taxonomists for standard genome sequencing and annotation.</title>
        <authorList>
            <consortium name="The Broad Institute Genomics Platform"/>
            <consortium name="The Broad Institute Genome Sequencing Center for Infectious Disease"/>
            <person name="Wu L."/>
            <person name="Ma J."/>
        </authorList>
    </citation>
    <scope>NUCLEOTIDE SEQUENCE [LARGE SCALE GENOMIC DNA]</scope>
    <source>
        <strain evidence="3">JCM 17066</strain>
    </source>
</reference>
<organism evidence="2 3">
    <name type="scientific">Paraherbaspirillum soli</name>
    <dbReference type="NCBI Taxonomy" id="631222"/>
    <lineage>
        <taxon>Bacteria</taxon>
        <taxon>Pseudomonadati</taxon>
        <taxon>Pseudomonadota</taxon>
        <taxon>Betaproteobacteria</taxon>
        <taxon>Burkholderiales</taxon>
        <taxon>Oxalobacteraceae</taxon>
        <taxon>Paraherbaspirillum</taxon>
    </lineage>
</organism>
<sequence length="199" mass="20734">MRFLFAITSLAAVLSLGGCAAGAVSAVGSVASSVLQMSGLTKPDIPDAQKPPRTIAIKLHAGSNLNTDSDGKPLALVTRVYKLRQDGAFLQATYDTFTNPQKEKDVLGADLIEVKEVTLVPGQHYEISEKVTREAGFVGVVALFRKPAAQRWKATFPTEPAEKSGIIVGANACALTVGAGVAVSSDNGSNKYSAPTACQ</sequence>
<proteinExistence type="predicted"/>
<dbReference type="PANTHER" id="PTHR37625">
    <property type="entry name" value="OUTER MEMBRANE LIPOPROTEIN-RELATED"/>
    <property type="match status" value="1"/>
</dbReference>
<dbReference type="EMBL" id="JBHSMT010000012">
    <property type="protein sequence ID" value="MFC5473593.1"/>
    <property type="molecule type" value="Genomic_DNA"/>
</dbReference>
<evidence type="ECO:0000256" key="1">
    <source>
        <dbReference type="SAM" id="SignalP"/>
    </source>
</evidence>
<feature type="chain" id="PRO_5046085622" evidence="1">
    <location>
        <begin position="21"/>
        <end position="199"/>
    </location>
</feature>
<dbReference type="InterPro" id="IPR017734">
    <property type="entry name" value="T6SS_SciN"/>
</dbReference>
<feature type="signal peptide" evidence="1">
    <location>
        <begin position="1"/>
        <end position="20"/>
    </location>
</feature>
<keyword evidence="3" id="KW-1185">Reference proteome</keyword>
<evidence type="ECO:0000313" key="3">
    <source>
        <dbReference type="Proteomes" id="UP001596045"/>
    </source>
</evidence>
<dbReference type="NCBIfam" id="TIGR03352">
    <property type="entry name" value="VI_chp_3"/>
    <property type="match status" value="1"/>
</dbReference>
<dbReference type="Pfam" id="PF12790">
    <property type="entry name" value="T6SS-SciN"/>
    <property type="match status" value="1"/>
</dbReference>
<keyword evidence="1" id="KW-0732">Signal</keyword>
<dbReference type="RefSeq" id="WP_378996207.1">
    <property type="nucleotide sequence ID" value="NZ_JBHSMT010000012.1"/>
</dbReference>
<gene>
    <name evidence="2" type="primary">tssJ</name>
    <name evidence="2" type="ORF">ACFPM8_06425</name>
</gene>
<comment type="caution">
    <text evidence="2">The sequence shown here is derived from an EMBL/GenBank/DDBJ whole genome shotgun (WGS) entry which is preliminary data.</text>
</comment>
<protein>
    <submittedName>
        <fullName evidence="2">Type VI secretion system lipoprotein TssJ</fullName>
    </submittedName>
</protein>
<name>A0ABW0M600_9BURK</name>
<keyword evidence="2" id="KW-0449">Lipoprotein</keyword>
<accession>A0ABW0M600</accession>
<dbReference type="Proteomes" id="UP001596045">
    <property type="component" value="Unassembled WGS sequence"/>
</dbReference>
<dbReference type="PANTHER" id="PTHR37625:SF4">
    <property type="entry name" value="OUTER MEMBRANE LIPOPROTEIN"/>
    <property type="match status" value="1"/>
</dbReference>
<dbReference type="InterPro" id="IPR038706">
    <property type="entry name" value="Type_VI_SciN-like_sf"/>
</dbReference>
<evidence type="ECO:0000313" key="2">
    <source>
        <dbReference type="EMBL" id="MFC5473593.1"/>
    </source>
</evidence>
<dbReference type="Gene3D" id="2.60.40.4150">
    <property type="entry name" value="Type VI secretion system, lipoprotein SciN"/>
    <property type="match status" value="1"/>
</dbReference>
<dbReference type="PROSITE" id="PS51257">
    <property type="entry name" value="PROKAR_LIPOPROTEIN"/>
    <property type="match status" value="1"/>
</dbReference>